<evidence type="ECO:0000256" key="6">
    <source>
        <dbReference type="ARBA" id="ARBA00014679"/>
    </source>
</evidence>
<feature type="domain" description="tRNA methyltransferase TRMD/TRM10-type" evidence="18">
    <location>
        <begin position="7"/>
        <end position="238"/>
    </location>
</feature>
<dbReference type="InterPro" id="IPR029026">
    <property type="entry name" value="tRNA_m1G_MTases_N"/>
</dbReference>
<evidence type="ECO:0000256" key="7">
    <source>
        <dbReference type="ARBA" id="ARBA00022490"/>
    </source>
</evidence>
<keyword evidence="7 15" id="KW-0963">Cytoplasm</keyword>
<dbReference type="Gene3D" id="3.40.1280.10">
    <property type="match status" value="1"/>
</dbReference>
<comment type="catalytic activity">
    <reaction evidence="14 15 17">
        <text>guanosine(37) in tRNA + S-adenosyl-L-methionine = N(1)-methylguanosine(37) in tRNA + S-adenosyl-L-homocysteine + H(+)</text>
        <dbReference type="Rhea" id="RHEA:36899"/>
        <dbReference type="Rhea" id="RHEA-COMP:10145"/>
        <dbReference type="Rhea" id="RHEA-COMP:10147"/>
        <dbReference type="ChEBI" id="CHEBI:15378"/>
        <dbReference type="ChEBI" id="CHEBI:57856"/>
        <dbReference type="ChEBI" id="CHEBI:59789"/>
        <dbReference type="ChEBI" id="CHEBI:73542"/>
        <dbReference type="ChEBI" id="CHEBI:74269"/>
        <dbReference type="EC" id="2.1.1.228"/>
    </reaction>
</comment>
<evidence type="ECO:0000256" key="12">
    <source>
        <dbReference type="ARBA" id="ARBA00029736"/>
    </source>
</evidence>
<name>A0A2H0BUL1_9BACT</name>
<dbReference type="SUPFAM" id="SSF75217">
    <property type="entry name" value="alpha/beta knot"/>
    <property type="match status" value="1"/>
</dbReference>
<dbReference type="Pfam" id="PF01746">
    <property type="entry name" value="tRNA_m1G_MT"/>
    <property type="match status" value="1"/>
</dbReference>
<proteinExistence type="inferred from homology"/>
<feature type="binding site" evidence="15 16">
    <location>
        <position position="127"/>
    </location>
    <ligand>
        <name>S-adenosyl-L-methionine</name>
        <dbReference type="ChEBI" id="CHEBI:59789"/>
    </ligand>
</feature>
<dbReference type="HAMAP" id="MF_00605">
    <property type="entry name" value="TrmD"/>
    <property type="match status" value="1"/>
</dbReference>
<dbReference type="AlphaFoldDB" id="A0A2H0BUL1"/>
<evidence type="ECO:0000256" key="16">
    <source>
        <dbReference type="PIRSR" id="PIRSR000386-1"/>
    </source>
</evidence>
<dbReference type="InterPro" id="IPR029028">
    <property type="entry name" value="Alpha/beta_knot_MTases"/>
</dbReference>
<dbReference type="CDD" id="cd18080">
    <property type="entry name" value="TrmD-like"/>
    <property type="match status" value="1"/>
</dbReference>
<evidence type="ECO:0000256" key="11">
    <source>
        <dbReference type="ARBA" id="ARBA00022694"/>
    </source>
</evidence>
<dbReference type="PIRSF" id="PIRSF000386">
    <property type="entry name" value="tRNA_mtase"/>
    <property type="match status" value="1"/>
</dbReference>
<evidence type="ECO:0000259" key="18">
    <source>
        <dbReference type="Pfam" id="PF01746"/>
    </source>
</evidence>
<evidence type="ECO:0000256" key="10">
    <source>
        <dbReference type="ARBA" id="ARBA00022691"/>
    </source>
</evidence>
<dbReference type="InterPro" id="IPR023148">
    <property type="entry name" value="tRNA_m1G_MeTrfase_C_sf"/>
</dbReference>
<evidence type="ECO:0000313" key="19">
    <source>
        <dbReference type="EMBL" id="PIP60678.1"/>
    </source>
</evidence>
<evidence type="ECO:0000256" key="4">
    <source>
        <dbReference type="ARBA" id="ARBA00011738"/>
    </source>
</evidence>
<dbReference type="PANTHER" id="PTHR46417">
    <property type="entry name" value="TRNA (GUANINE-N(1)-)-METHYLTRANSFERASE"/>
    <property type="match status" value="1"/>
</dbReference>
<evidence type="ECO:0000256" key="14">
    <source>
        <dbReference type="ARBA" id="ARBA00047783"/>
    </source>
</evidence>
<keyword evidence="10 15" id="KW-0949">S-adenosyl-L-methionine</keyword>
<evidence type="ECO:0000256" key="1">
    <source>
        <dbReference type="ARBA" id="ARBA00002634"/>
    </source>
</evidence>
<dbReference type="FunFam" id="3.40.1280.10:FF:000001">
    <property type="entry name" value="tRNA (guanine-N(1)-)-methyltransferase"/>
    <property type="match status" value="1"/>
</dbReference>
<dbReference type="InterPro" id="IPR002649">
    <property type="entry name" value="tRNA_m1G_MeTrfase_TrmD"/>
</dbReference>
<organism evidence="19 20">
    <name type="scientific">Candidatus Uhrbacteria bacterium CG22_combo_CG10-13_8_21_14_all_47_17</name>
    <dbReference type="NCBI Taxonomy" id="1975041"/>
    <lineage>
        <taxon>Bacteria</taxon>
        <taxon>Candidatus Uhriibacteriota</taxon>
    </lineage>
</organism>
<evidence type="ECO:0000256" key="9">
    <source>
        <dbReference type="ARBA" id="ARBA00022679"/>
    </source>
</evidence>
<comment type="function">
    <text evidence="1 15 17">Specifically methylates guanosine-37 in various tRNAs.</text>
</comment>
<keyword evidence="8 15" id="KW-0489">Methyltransferase</keyword>
<evidence type="ECO:0000256" key="2">
    <source>
        <dbReference type="ARBA" id="ARBA00004496"/>
    </source>
</evidence>
<evidence type="ECO:0000256" key="3">
    <source>
        <dbReference type="ARBA" id="ARBA00007630"/>
    </source>
</evidence>
<dbReference type="InterPro" id="IPR016009">
    <property type="entry name" value="tRNA_MeTrfase_TRMD/TRM10"/>
</dbReference>
<evidence type="ECO:0000256" key="5">
    <source>
        <dbReference type="ARBA" id="ARBA00012807"/>
    </source>
</evidence>
<gene>
    <name evidence="15" type="primary">trmD</name>
    <name evidence="19" type="ORF">COX00_01815</name>
</gene>
<keyword evidence="11 15" id="KW-0819">tRNA processing</keyword>
<dbReference type="GO" id="GO:0002939">
    <property type="term" value="P:tRNA N1-guanine methylation"/>
    <property type="evidence" value="ECO:0007669"/>
    <property type="project" value="TreeGrafter"/>
</dbReference>
<keyword evidence="9 15" id="KW-0808">Transferase</keyword>
<dbReference type="Proteomes" id="UP000231581">
    <property type="component" value="Unassembled WGS sequence"/>
</dbReference>
<dbReference type="EMBL" id="PCSZ01000039">
    <property type="protein sequence ID" value="PIP60678.1"/>
    <property type="molecule type" value="Genomic_DNA"/>
</dbReference>
<dbReference type="Gene3D" id="1.10.1270.20">
    <property type="entry name" value="tRNA(m1g37)methyltransferase, domain 2"/>
    <property type="match status" value="1"/>
</dbReference>
<comment type="similarity">
    <text evidence="3 15 17">Belongs to the RNA methyltransferase TrmD family.</text>
</comment>
<comment type="caution">
    <text evidence="19">The sequence shown here is derived from an EMBL/GenBank/DDBJ whole genome shotgun (WGS) entry which is preliminary data.</text>
</comment>
<evidence type="ECO:0000256" key="15">
    <source>
        <dbReference type="HAMAP-Rule" id="MF_00605"/>
    </source>
</evidence>
<evidence type="ECO:0000256" key="17">
    <source>
        <dbReference type="RuleBase" id="RU003464"/>
    </source>
</evidence>
<dbReference type="GO" id="GO:0052906">
    <property type="term" value="F:tRNA (guanine(37)-N1)-methyltransferase activity"/>
    <property type="evidence" value="ECO:0007669"/>
    <property type="project" value="UniProtKB-UniRule"/>
</dbReference>
<accession>A0A2H0BUL1</accession>
<reference evidence="19 20" key="1">
    <citation type="submission" date="2017-09" db="EMBL/GenBank/DDBJ databases">
        <title>Depth-based differentiation of microbial function through sediment-hosted aquifers and enrichment of novel symbionts in the deep terrestrial subsurface.</title>
        <authorList>
            <person name="Probst A.J."/>
            <person name="Ladd B."/>
            <person name="Jarett J.K."/>
            <person name="Geller-Mcgrath D.E."/>
            <person name="Sieber C.M."/>
            <person name="Emerson J.B."/>
            <person name="Anantharaman K."/>
            <person name="Thomas B.C."/>
            <person name="Malmstrom R."/>
            <person name="Stieglmeier M."/>
            <person name="Klingl A."/>
            <person name="Woyke T."/>
            <person name="Ryan C.M."/>
            <person name="Banfield J.F."/>
        </authorList>
    </citation>
    <scope>NUCLEOTIDE SEQUENCE [LARGE SCALE GENOMIC DNA]</scope>
    <source>
        <strain evidence="19">CG22_combo_CG10-13_8_21_14_all_47_17</strain>
    </source>
</reference>
<evidence type="ECO:0000313" key="20">
    <source>
        <dbReference type="Proteomes" id="UP000231581"/>
    </source>
</evidence>
<dbReference type="PANTHER" id="PTHR46417:SF1">
    <property type="entry name" value="TRNA (GUANINE-N(1)-)-METHYLTRANSFERASE"/>
    <property type="match status" value="1"/>
</dbReference>
<comment type="caution">
    <text evidence="15">Lacks conserved residue(s) required for the propagation of feature annotation.</text>
</comment>
<evidence type="ECO:0000256" key="13">
    <source>
        <dbReference type="ARBA" id="ARBA00033392"/>
    </source>
</evidence>
<dbReference type="NCBIfam" id="NF000648">
    <property type="entry name" value="PRK00026.1"/>
    <property type="match status" value="1"/>
</dbReference>
<dbReference type="GO" id="GO:0005829">
    <property type="term" value="C:cytosol"/>
    <property type="evidence" value="ECO:0007669"/>
    <property type="project" value="TreeGrafter"/>
</dbReference>
<dbReference type="EC" id="2.1.1.228" evidence="5 15"/>
<comment type="subunit">
    <text evidence="4 15 17">Homodimer.</text>
</comment>
<dbReference type="NCBIfam" id="TIGR00088">
    <property type="entry name" value="trmD"/>
    <property type="match status" value="1"/>
</dbReference>
<feature type="binding site" evidence="16">
    <location>
        <begin position="147"/>
        <end position="152"/>
    </location>
    <ligand>
        <name>S-adenosyl-L-methionine</name>
        <dbReference type="ChEBI" id="CHEBI:59789"/>
    </ligand>
</feature>
<sequence>MAKKKNLKVDVVTIFPDIVEPYLQASILKRGQQAGVLKLAAYDLRAWTSDKHKTVDDKPFGGGPGMVMQVGPFHRALTSLRVRTKEGKKSATAKKTRVILTSAKGKIFTQRDAERLSKYDRLVFLCGRYEGVDERVAKHLADEELSIGEYVLTGGELPALVMTDAVARLIPGVLGKAESLVMESHTVSGELEYAQYTRPEKYLVQKKAKGKKQKMWDVPDILLSGDHKKIEEWRRKKS</sequence>
<comment type="subcellular location">
    <subcellularLocation>
        <location evidence="2 15 17">Cytoplasm</location>
    </subcellularLocation>
</comment>
<evidence type="ECO:0000256" key="8">
    <source>
        <dbReference type="ARBA" id="ARBA00022603"/>
    </source>
</evidence>
<protein>
    <recommendedName>
        <fullName evidence="6 15">tRNA (guanine-N(1)-)-methyltransferase</fullName>
        <ecNumber evidence="5 15">2.1.1.228</ecNumber>
    </recommendedName>
    <alternativeName>
        <fullName evidence="12 15">M1G-methyltransferase</fullName>
    </alternativeName>
    <alternativeName>
        <fullName evidence="13 15">tRNA [GM37] methyltransferase</fullName>
    </alternativeName>
</protein>